<protein>
    <submittedName>
        <fullName evidence="1">Uncharacterized protein</fullName>
    </submittedName>
</protein>
<name>A0A368GHZ8_ANCCA</name>
<dbReference type="AlphaFoldDB" id="A0A368GHZ8"/>
<dbReference type="Proteomes" id="UP000252519">
    <property type="component" value="Unassembled WGS sequence"/>
</dbReference>
<dbReference type="EMBL" id="JOJR01000141">
    <property type="protein sequence ID" value="RCN43996.1"/>
    <property type="molecule type" value="Genomic_DNA"/>
</dbReference>
<evidence type="ECO:0000313" key="1">
    <source>
        <dbReference type="EMBL" id="RCN43996.1"/>
    </source>
</evidence>
<sequence length="69" mass="8049">MNQSYNILMTYIAPDSEYHIIDALKKTHAHLPMIVYMKFPESNTLQSYDRNMNSILGLTYTCHQHQLGC</sequence>
<dbReference type="OrthoDB" id="275301at2759"/>
<dbReference type="STRING" id="29170.A0A368GHZ8"/>
<reference evidence="1 2" key="1">
    <citation type="submission" date="2014-10" db="EMBL/GenBank/DDBJ databases">
        <title>Draft genome of the hookworm Ancylostoma caninum.</title>
        <authorList>
            <person name="Mitreva M."/>
        </authorList>
    </citation>
    <scope>NUCLEOTIDE SEQUENCE [LARGE SCALE GENOMIC DNA]</scope>
    <source>
        <strain evidence="1 2">Baltimore</strain>
    </source>
</reference>
<comment type="caution">
    <text evidence="1">The sequence shown here is derived from an EMBL/GenBank/DDBJ whole genome shotgun (WGS) entry which is preliminary data.</text>
</comment>
<gene>
    <name evidence="1" type="ORF">ANCCAN_10023</name>
</gene>
<proteinExistence type="predicted"/>
<organism evidence="1 2">
    <name type="scientific">Ancylostoma caninum</name>
    <name type="common">Dog hookworm</name>
    <dbReference type="NCBI Taxonomy" id="29170"/>
    <lineage>
        <taxon>Eukaryota</taxon>
        <taxon>Metazoa</taxon>
        <taxon>Ecdysozoa</taxon>
        <taxon>Nematoda</taxon>
        <taxon>Chromadorea</taxon>
        <taxon>Rhabditida</taxon>
        <taxon>Rhabditina</taxon>
        <taxon>Rhabditomorpha</taxon>
        <taxon>Strongyloidea</taxon>
        <taxon>Ancylostomatidae</taxon>
        <taxon>Ancylostomatinae</taxon>
        <taxon>Ancylostoma</taxon>
    </lineage>
</organism>
<evidence type="ECO:0000313" key="2">
    <source>
        <dbReference type="Proteomes" id="UP000252519"/>
    </source>
</evidence>
<accession>A0A368GHZ8</accession>
<keyword evidence="2" id="KW-1185">Reference proteome</keyword>